<comment type="catalytic activity">
    <reaction evidence="5">
        <text>an N-terminal L-alpha-aminoacyl-[protein] + L-arginyl-tRNA(Arg) = an N-terminal L-arginyl-L-aminoacyl-[protein] + tRNA(Arg) + H(+)</text>
        <dbReference type="Rhea" id="RHEA:10208"/>
        <dbReference type="Rhea" id="RHEA-COMP:9658"/>
        <dbReference type="Rhea" id="RHEA-COMP:9673"/>
        <dbReference type="Rhea" id="RHEA-COMP:10636"/>
        <dbReference type="Rhea" id="RHEA-COMP:10638"/>
        <dbReference type="ChEBI" id="CHEBI:15378"/>
        <dbReference type="ChEBI" id="CHEBI:78442"/>
        <dbReference type="ChEBI" id="CHEBI:78513"/>
        <dbReference type="ChEBI" id="CHEBI:78597"/>
        <dbReference type="ChEBI" id="CHEBI:83562"/>
        <dbReference type="EC" id="2.3.2.8"/>
    </reaction>
</comment>
<dbReference type="RefSeq" id="XP_023930829.1">
    <property type="nucleotide sequence ID" value="XM_024075061.1"/>
</dbReference>
<keyword evidence="9" id="KW-1185">Reference proteome</keyword>
<dbReference type="PANTHER" id="PTHR21367:SF1">
    <property type="entry name" value="ARGINYL-TRNA--PROTEIN TRANSFERASE 1"/>
    <property type="match status" value="1"/>
</dbReference>
<comment type="similarity">
    <text evidence="1 5">Belongs to the R-transferase family.</text>
</comment>
<feature type="domain" description="N-end rule aminoacyl transferase C-terminal" evidence="8">
    <location>
        <begin position="233"/>
        <end position="371"/>
    </location>
</feature>
<evidence type="ECO:0000256" key="4">
    <source>
        <dbReference type="ARBA" id="ARBA00023315"/>
    </source>
</evidence>
<evidence type="ECO:0000313" key="9">
    <source>
        <dbReference type="Proteomes" id="UP000085678"/>
    </source>
</evidence>
<evidence type="ECO:0000313" key="10">
    <source>
        <dbReference type="RefSeq" id="XP_023930829.1"/>
    </source>
</evidence>
<dbReference type="FunCoup" id="A0A2R2MKU2">
    <property type="interactions" value="2565"/>
</dbReference>
<dbReference type="KEGG" id="lak:106168678"/>
<dbReference type="EC" id="2.3.2.8" evidence="5"/>
<dbReference type="GO" id="GO:0005737">
    <property type="term" value="C:cytoplasm"/>
    <property type="evidence" value="ECO:0007669"/>
    <property type="project" value="TreeGrafter"/>
</dbReference>
<evidence type="ECO:0000256" key="5">
    <source>
        <dbReference type="PIRNR" id="PIRNR037207"/>
    </source>
</evidence>
<comment type="function">
    <text evidence="5">Involved in the post-translational conjugation of arginine to the N-terminal aspartate or glutamate of a protein. This arginylation is required for degradation of the protein via the ubiquitin pathway.</text>
</comment>
<proteinExistence type="inferred from homology"/>
<dbReference type="GO" id="GO:0004057">
    <property type="term" value="F:arginyl-tRNA--protein transferase activity"/>
    <property type="evidence" value="ECO:0007669"/>
    <property type="project" value="UniProtKB-EC"/>
</dbReference>
<gene>
    <name evidence="10" type="primary">LOC106168678</name>
</gene>
<sequence>MSETQHSIVEYRGKRERGPCGYCSGRCSKYTHGMWAHRLTVQDYQDLIDRGWRRSGKYTYKPTMKKTCCPQYTIKCGVLDFQLNKSHKKCLKKVHKFLNTGIRSGTGDNVEAQEKAGTSTVAGKTTKERQKEKQEPAPGKGPDPTKPPCKKAKLLRLEKKKQKLAKVHQEGQAESHGLMENPSGNSPKSIDQWLKELSTENPKHKLEIRLVATPHTARSARDTAEFDSSYEQSYEIFKKYQIGIHKEKPHENTKSTYKSFLVDSPLEPEKPSNGPRCGYGSFHQQYWLDGKLIAVGVIDILPYCVSSVYLYYDPDYEFLNLGTYSALREIAFTRSLQKEAPDLKYYYMGFYIHSCPKMKYKGQYVPSFLLCPEACTWVPIEACTPKLDVRKYNRFEDADKVDENGVVNLDEVLVLFERQAMPYTVYKALNPRARDEGDVKEYAGFVGKKCYQRMLLFRS</sequence>
<dbReference type="Pfam" id="PF04376">
    <property type="entry name" value="ATE_N"/>
    <property type="match status" value="1"/>
</dbReference>
<dbReference type="STRING" id="7574.A0A2R2MKU2"/>
<dbReference type="Pfam" id="PF04377">
    <property type="entry name" value="ATE_C"/>
    <property type="match status" value="1"/>
</dbReference>
<dbReference type="AlphaFoldDB" id="A0A2R2MKU2"/>
<evidence type="ECO:0000259" key="7">
    <source>
        <dbReference type="Pfam" id="PF04376"/>
    </source>
</evidence>
<dbReference type="GeneID" id="106168678"/>
<reference evidence="10" key="1">
    <citation type="submission" date="2025-08" db="UniProtKB">
        <authorList>
            <consortium name="RefSeq"/>
        </authorList>
    </citation>
    <scope>IDENTIFICATION</scope>
    <source>
        <tissue evidence="10">Gonads</tissue>
    </source>
</reference>
<dbReference type="InterPro" id="IPR016181">
    <property type="entry name" value="Acyl_CoA_acyltransferase"/>
</dbReference>
<dbReference type="PIRSF" id="PIRSF037207">
    <property type="entry name" value="ATE1_euk"/>
    <property type="match status" value="1"/>
</dbReference>
<dbReference type="OrthoDB" id="74183at2759"/>
<evidence type="ECO:0000256" key="6">
    <source>
        <dbReference type="SAM" id="MobiDB-lite"/>
    </source>
</evidence>
<dbReference type="Proteomes" id="UP000085678">
    <property type="component" value="Unplaced"/>
</dbReference>
<feature type="region of interest" description="Disordered" evidence="6">
    <location>
        <begin position="101"/>
        <end position="188"/>
    </location>
</feature>
<dbReference type="InParanoid" id="A0A2R2MKU2"/>
<dbReference type="InterPro" id="IPR017137">
    <property type="entry name" value="Arg-tRNA-P_Trfase_1_euk"/>
</dbReference>
<evidence type="ECO:0000256" key="2">
    <source>
        <dbReference type="ARBA" id="ARBA00022679"/>
    </source>
</evidence>
<dbReference type="InterPro" id="IPR030700">
    <property type="entry name" value="N-end_Aminoacyl_Trfase"/>
</dbReference>
<keyword evidence="2 5" id="KW-0808">Transferase</keyword>
<accession>A0A2R2MKU2</accession>
<feature type="compositionally biased region" description="Basic and acidic residues" evidence="6">
    <location>
        <begin position="125"/>
        <end position="135"/>
    </location>
</feature>
<dbReference type="SUPFAM" id="SSF55729">
    <property type="entry name" value="Acyl-CoA N-acyltransferases (Nat)"/>
    <property type="match status" value="1"/>
</dbReference>
<dbReference type="InterPro" id="IPR007472">
    <property type="entry name" value="N-end_Aminoacyl_Trfase_C"/>
</dbReference>
<evidence type="ECO:0000259" key="8">
    <source>
        <dbReference type="Pfam" id="PF04377"/>
    </source>
</evidence>
<feature type="domain" description="N-end aminoacyl transferase N-terminal" evidence="7">
    <location>
        <begin position="19"/>
        <end position="89"/>
    </location>
</feature>
<organism evidence="9 10">
    <name type="scientific">Lingula anatina</name>
    <name type="common">Brachiopod</name>
    <name type="synonym">Lingula unguis</name>
    <dbReference type="NCBI Taxonomy" id="7574"/>
    <lineage>
        <taxon>Eukaryota</taxon>
        <taxon>Metazoa</taxon>
        <taxon>Spiralia</taxon>
        <taxon>Lophotrochozoa</taxon>
        <taxon>Brachiopoda</taxon>
        <taxon>Linguliformea</taxon>
        <taxon>Lingulata</taxon>
        <taxon>Lingulida</taxon>
        <taxon>Linguloidea</taxon>
        <taxon>Lingulidae</taxon>
        <taxon>Lingula</taxon>
    </lineage>
</organism>
<keyword evidence="3 5" id="KW-0833">Ubl conjugation pathway</keyword>
<evidence type="ECO:0000256" key="1">
    <source>
        <dbReference type="ARBA" id="ARBA00009991"/>
    </source>
</evidence>
<dbReference type="PANTHER" id="PTHR21367">
    <property type="entry name" value="ARGININE-TRNA-PROTEIN TRANSFERASE 1"/>
    <property type="match status" value="1"/>
</dbReference>
<evidence type="ECO:0000256" key="3">
    <source>
        <dbReference type="ARBA" id="ARBA00022786"/>
    </source>
</evidence>
<name>A0A2R2MKU2_LINAN</name>
<protein>
    <recommendedName>
        <fullName evidence="5">Arginyl-tRNA--protein transferase 1</fullName>
        <shortName evidence="5">Arginyltransferase 1</shortName>
        <shortName evidence="5">R-transferase 1</shortName>
        <ecNumber evidence="5">2.3.2.8</ecNumber>
    </recommendedName>
    <alternativeName>
        <fullName evidence="5">Arginine-tRNA--protein transferase 1</fullName>
    </alternativeName>
</protein>
<dbReference type="InterPro" id="IPR007471">
    <property type="entry name" value="N-end_Aminoacyl_Trfase_N"/>
</dbReference>
<feature type="compositionally biased region" description="Basic residues" evidence="6">
    <location>
        <begin position="148"/>
        <end position="166"/>
    </location>
</feature>
<keyword evidence="4 5" id="KW-0012">Acyltransferase</keyword>